<protein>
    <submittedName>
        <fullName evidence="2">Uncharacterized protein</fullName>
    </submittedName>
</protein>
<feature type="region of interest" description="Disordered" evidence="1">
    <location>
        <begin position="247"/>
        <end position="268"/>
    </location>
</feature>
<dbReference type="Proteomes" id="UP000037035">
    <property type="component" value="Unassembled WGS sequence"/>
</dbReference>
<feature type="compositionally biased region" description="Basic residues" evidence="1">
    <location>
        <begin position="307"/>
        <end position="319"/>
    </location>
</feature>
<dbReference type="VEuPathDB" id="FungiDB:VP01_1267g2"/>
<gene>
    <name evidence="2" type="ORF">VP01_1267g2</name>
</gene>
<comment type="caution">
    <text evidence="2">The sequence shown here is derived from an EMBL/GenBank/DDBJ whole genome shotgun (WGS) entry which is preliminary data.</text>
</comment>
<evidence type="ECO:0000313" key="3">
    <source>
        <dbReference type="Proteomes" id="UP000037035"/>
    </source>
</evidence>
<reference evidence="2 3" key="1">
    <citation type="submission" date="2015-08" db="EMBL/GenBank/DDBJ databases">
        <title>Next Generation Sequencing and Analysis of the Genome of Puccinia sorghi L Schw, the Causal Agent of Maize Common Rust.</title>
        <authorList>
            <person name="Rochi L."/>
            <person name="Burguener G."/>
            <person name="Darino M."/>
            <person name="Turjanski A."/>
            <person name="Kreff E."/>
            <person name="Dieguez M.J."/>
            <person name="Sacco F."/>
        </authorList>
    </citation>
    <scope>NUCLEOTIDE SEQUENCE [LARGE SCALE GENOMIC DNA]</scope>
    <source>
        <strain evidence="2 3">RO10H11247</strain>
    </source>
</reference>
<dbReference type="AlphaFoldDB" id="A0A0L6VP17"/>
<evidence type="ECO:0000256" key="1">
    <source>
        <dbReference type="SAM" id="MobiDB-lite"/>
    </source>
</evidence>
<sequence>MDASNHLIDDPDLNERIMMSNEEFKKKFSNQHLIDNKGLDDKVKKFSSNPKTRHIDLKTKGICQEVKHNNIRKLIITSEMVANALTNVLALACLWNLRRLHKEAHAEEGSGNDSSAYGGIIFHLEGQDDCAPKATGDDTKLTLLIISKMDSVTHNNVESSQASNRARIFNDFLYLKFQEDAVESFVTDTKVAIKKLDDVGIDLPQDILAYLVLFKFPILLRILKRQIMHSDKEMSVKFLQIPMPRSFLKGGNPPNQDPKPTQKPRNNASWDNIIQNKMPITRVTAAGTFIATRLPNGGEILRLNGRQTRRRKTKKRRKGNLMGGFFNPINSEKHDGQTGCYPADQRQRLCSTLLGFKLNSAIELPIRGEELPSKLQKEIEKFSTDQSRIICIL</sequence>
<accession>A0A0L6VP17</accession>
<proteinExistence type="predicted"/>
<dbReference type="OrthoDB" id="3344688at2759"/>
<name>A0A0L6VP17_9BASI</name>
<organism evidence="2 3">
    <name type="scientific">Puccinia sorghi</name>
    <dbReference type="NCBI Taxonomy" id="27349"/>
    <lineage>
        <taxon>Eukaryota</taxon>
        <taxon>Fungi</taxon>
        <taxon>Dikarya</taxon>
        <taxon>Basidiomycota</taxon>
        <taxon>Pucciniomycotina</taxon>
        <taxon>Pucciniomycetes</taxon>
        <taxon>Pucciniales</taxon>
        <taxon>Pucciniaceae</taxon>
        <taxon>Puccinia</taxon>
    </lineage>
</organism>
<dbReference type="EMBL" id="LAVV01002976">
    <property type="protein sequence ID" value="KNZ62461.1"/>
    <property type="molecule type" value="Genomic_DNA"/>
</dbReference>
<evidence type="ECO:0000313" key="2">
    <source>
        <dbReference type="EMBL" id="KNZ62461.1"/>
    </source>
</evidence>
<keyword evidence="3" id="KW-1185">Reference proteome</keyword>
<feature type="region of interest" description="Disordered" evidence="1">
    <location>
        <begin position="307"/>
        <end position="329"/>
    </location>
</feature>